<keyword evidence="2" id="KW-1133">Transmembrane helix</keyword>
<organism evidence="3 4">
    <name type="scientific">Podospora didyma</name>
    <dbReference type="NCBI Taxonomy" id="330526"/>
    <lineage>
        <taxon>Eukaryota</taxon>
        <taxon>Fungi</taxon>
        <taxon>Dikarya</taxon>
        <taxon>Ascomycota</taxon>
        <taxon>Pezizomycotina</taxon>
        <taxon>Sordariomycetes</taxon>
        <taxon>Sordariomycetidae</taxon>
        <taxon>Sordariales</taxon>
        <taxon>Podosporaceae</taxon>
        <taxon>Podospora</taxon>
    </lineage>
</organism>
<feature type="compositionally biased region" description="Basic and acidic residues" evidence="1">
    <location>
        <begin position="96"/>
        <end position="110"/>
    </location>
</feature>
<comment type="caution">
    <text evidence="3">The sequence shown here is derived from an EMBL/GenBank/DDBJ whole genome shotgun (WGS) entry which is preliminary data.</text>
</comment>
<keyword evidence="4" id="KW-1185">Reference proteome</keyword>
<feature type="region of interest" description="Disordered" evidence="1">
    <location>
        <begin position="84"/>
        <end position="110"/>
    </location>
</feature>
<feature type="transmembrane region" description="Helical" evidence="2">
    <location>
        <begin position="139"/>
        <end position="163"/>
    </location>
</feature>
<evidence type="ECO:0000313" key="4">
    <source>
        <dbReference type="Proteomes" id="UP001285441"/>
    </source>
</evidence>
<dbReference type="EMBL" id="JAULSW010000009">
    <property type="protein sequence ID" value="KAK3370425.1"/>
    <property type="molecule type" value="Genomic_DNA"/>
</dbReference>
<keyword evidence="2" id="KW-0812">Transmembrane</keyword>
<gene>
    <name evidence="3" type="ORF">B0H63DRAFT_315916</name>
</gene>
<dbReference type="Proteomes" id="UP001285441">
    <property type="component" value="Unassembled WGS sequence"/>
</dbReference>
<evidence type="ECO:0000313" key="3">
    <source>
        <dbReference type="EMBL" id="KAK3370425.1"/>
    </source>
</evidence>
<keyword evidence="2" id="KW-0472">Membrane</keyword>
<reference evidence="3" key="2">
    <citation type="submission" date="2023-06" db="EMBL/GenBank/DDBJ databases">
        <authorList>
            <consortium name="Lawrence Berkeley National Laboratory"/>
            <person name="Haridas S."/>
            <person name="Hensen N."/>
            <person name="Bonometti L."/>
            <person name="Westerberg I."/>
            <person name="Brannstrom I.O."/>
            <person name="Guillou S."/>
            <person name="Cros-Aarteil S."/>
            <person name="Calhoun S."/>
            <person name="Kuo A."/>
            <person name="Mondo S."/>
            <person name="Pangilinan J."/>
            <person name="Riley R."/>
            <person name="LaButti K."/>
            <person name="Andreopoulos B."/>
            <person name="Lipzen A."/>
            <person name="Chen C."/>
            <person name="Yanf M."/>
            <person name="Daum C."/>
            <person name="Ng V."/>
            <person name="Clum A."/>
            <person name="Steindorff A."/>
            <person name="Ohm R."/>
            <person name="Martin F."/>
            <person name="Silar P."/>
            <person name="Natvig D."/>
            <person name="Lalanne C."/>
            <person name="Gautier V."/>
            <person name="Ament-velasquez S.L."/>
            <person name="Kruys A."/>
            <person name="Hutchinson M.I."/>
            <person name="Powell A.J."/>
            <person name="Barry K."/>
            <person name="Miller A.N."/>
            <person name="Grigoriev I.V."/>
            <person name="Debuchy R."/>
            <person name="Gladieux P."/>
            <person name="Thoren M.H."/>
            <person name="Johannesson H."/>
        </authorList>
    </citation>
    <scope>NUCLEOTIDE SEQUENCE</scope>
    <source>
        <strain evidence="3">CBS 232.78</strain>
    </source>
</reference>
<sequence length="566" mass="61813">MVTIAALLGTSVTQSGFATVPDPPTFLANNPDLAKALWSSGFMWTFFPTLYMTCYGMLWDSVVESLTQQQPYICMGTVAPPATASAATAGDSSTNDQERHRRQHQQDRAEKERQLGLKLDYASHNSWTSWWLAFRNHHFVLGTCMVLSLVWSVAGVPMTSFLFTDANVIFNTTEPVQLTKQFNGLAFSVETDMRQILEVVSAADIYGGSHPAWTTAEYAFPPFYPLNDNNDDDDSNNNMTIYTLGYSGLLDCHTYYTNLTVPLNETANRYDFPPIDDRNCPIAPDSLRAGSADSSYTLFVTTWATTSCGSGPASAEKNSRISLLAGSYPIPSASTTGHGRQLTNVTLISCIPSYWTTPGDLTVTFGLSSDDPNFIVVNNFQLAADDDASVSASSPASFETWQLFETALHLTTGFSPSDAVDAGLFGQLVYALYKRVVQQQQKQPPESNLELGLGADVLTYAMSRLFSSVFAVTAAHVLFQDRPSGAVALSEATRSTAKTRLVVVLQVAGAVLGILFVMLVIAVVLLVWYAEKPSILREEPVGLLGYDDVLKSDEVREIIKARERVV</sequence>
<feature type="transmembrane region" description="Helical" evidence="2">
    <location>
        <begin position="42"/>
        <end position="59"/>
    </location>
</feature>
<feature type="transmembrane region" description="Helical" evidence="2">
    <location>
        <begin position="503"/>
        <end position="529"/>
    </location>
</feature>
<name>A0AAE0N4Y3_9PEZI</name>
<evidence type="ECO:0000256" key="1">
    <source>
        <dbReference type="SAM" id="MobiDB-lite"/>
    </source>
</evidence>
<evidence type="ECO:0000256" key="2">
    <source>
        <dbReference type="SAM" id="Phobius"/>
    </source>
</evidence>
<dbReference type="AlphaFoldDB" id="A0AAE0N4Y3"/>
<protein>
    <submittedName>
        <fullName evidence="3">Uncharacterized protein</fullName>
    </submittedName>
</protein>
<proteinExistence type="predicted"/>
<reference evidence="3" key="1">
    <citation type="journal article" date="2023" name="Mol. Phylogenet. Evol.">
        <title>Genome-scale phylogeny and comparative genomics of the fungal order Sordariales.</title>
        <authorList>
            <person name="Hensen N."/>
            <person name="Bonometti L."/>
            <person name="Westerberg I."/>
            <person name="Brannstrom I.O."/>
            <person name="Guillou S."/>
            <person name="Cros-Aarteil S."/>
            <person name="Calhoun S."/>
            <person name="Haridas S."/>
            <person name="Kuo A."/>
            <person name="Mondo S."/>
            <person name="Pangilinan J."/>
            <person name="Riley R."/>
            <person name="LaButti K."/>
            <person name="Andreopoulos B."/>
            <person name="Lipzen A."/>
            <person name="Chen C."/>
            <person name="Yan M."/>
            <person name="Daum C."/>
            <person name="Ng V."/>
            <person name="Clum A."/>
            <person name="Steindorff A."/>
            <person name="Ohm R.A."/>
            <person name="Martin F."/>
            <person name="Silar P."/>
            <person name="Natvig D.O."/>
            <person name="Lalanne C."/>
            <person name="Gautier V."/>
            <person name="Ament-Velasquez S.L."/>
            <person name="Kruys A."/>
            <person name="Hutchinson M.I."/>
            <person name="Powell A.J."/>
            <person name="Barry K."/>
            <person name="Miller A.N."/>
            <person name="Grigoriev I.V."/>
            <person name="Debuchy R."/>
            <person name="Gladieux P."/>
            <person name="Hiltunen Thoren M."/>
            <person name="Johannesson H."/>
        </authorList>
    </citation>
    <scope>NUCLEOTIDE SEQUENCE</scope>
    <source>
        <strain evidence="3">CBS 232.78</strain>
    </source>
</reference>
<accession>A0AAE0N4Y3</accession>